<protein>
    <submittedName>
        <fullName evidence="1">Uncharacterized protein</fullName>
    </submittedName>
</protein>
<comment type="caution">
    <text evidence="1">The sequence shown here is derived from an EMBL/GenBank/DDBJ whole genome shotgun (WGS) entry which is preliminary data.</text>
</comment>
<name>A0A016SZR0_9BILA</name>
<dbReference type="Proteomes" id="UP000024635">
    <property type="component" value="Unassembled WGS sequence"/>
</dbReference>
<sequence length="70" mass="8230">MLPLFFNKHRPTDPIKSSMHQLHRNFIYRAGAISAKCTRQSHVRRTHLFAREFPPVKEYPQASPVQNESK</sequence>
<proteinExistence type="predicted"/>
<accession>A0A016SZR0</accession>
<keyword evidence="2" id="KW-1185">Reference proteome</keyword>
<evidence type="ECO:0000313" key="1">
    <source>
        <dbReference type="EMBL" id="EYB95876.1"/>
    </source>
</evidence>
<dbReference type="EMBL" id="JARK01001491">
    <property type="protein sequence ID" value="EYB95876.1"/>
    <property type="molecule type" value="Genomic_DNA"/>
</dbReference>
<organism evidence="1 2">
    <name type="scientific">Ancylostoma ceylanicum</name>
    <dbReference type="NCBI Taxonomy" id="53326"/>
    <lineage>
        <taxon>Eukaryota</taxon>
        <taxon>Metazoa</taxon>
        <taxon>Ecdysozoa</taxon>
        <taxon>Nematoda</taxon>
        <taxon>Chromadorea</taxon>
        <taxon>Rhabditida</taxon>
        <taxon>Rhabditina</taxon>
        <taxon>Rhabditomorpha</taxon>
        <taxon>Strongyloidea</taxon>
        <taxon>Ancylostomatidae</taxon>
        <taxon>Ancylostomatinae</taxon>
        <taxon>Ancylostoma</taxon>
    </lineage>
</organism>
<dbReference type="AlphaFoldDB" id="A0A016SZR0"/>
<evidence type="ECO:0000313" key="2">
    <source>
        <dbReference type="Proteomes" id="UP000024635"/>
    </source>
</evidence>
<reference evidence="2" key="1">
    <citation type="journal article" date="2015" name="Nat. Genet.">
        <title>The genome and transcriptome of the zoonotic hookworm Ancylostoma ceylanicum identify infection-specific gene families.</title>
        <authorList>
            <person name="Schwarz E.M."/>
            <person name="Hu Y."/>
            <person name="Antoshechkin I."/>
            <person name="Miller M.M."/>
            <person name="Sternberg P.W."/>
            <person name="Aroian R.V."/>
        </authorList>
    </citation>
    <scope>NUCLEOTIDE SEQUENCE</scope>
    <source>
        <strain evidence="2">HY135</strain>
    </source>
</reference>
<gene>
    <name evidence="1" type="primary">Acey_s0155.g3066</name>
    <name evidence="1" type="ORF">Y032_0155g3066</name>
</gene>